<dbReference type="InterPro" id="IPR055286">
    <property type="entry name" value="RXYLT1-like"/>
</dbReference>
<dbReference type="EMBL" id="GBHO01012769">
    <property type="protein sequence ID" value="JAG30835.1"/>
    <property type="molecule type" value="Transcribed_RNA"/>
</dbReference>
<keyword evidence="1" id="KW-0472">Membrane</keyword>
<evidence type="ECO:0000313" key="8">
    <source>
        <dbReference type="EMBL" id="JAG30834.1"/>
    </source>
</evidence>
<organism evidence="9">
    <name type="scientific">Lygus hesperus</name>
    <name type="common">Western plant bug</name>
    <dbReference type="NCBI Taxonomy" id="30085"/>
    <lineage>
        <taxon>Eukaryota</taxon>
        <taxon>Metazoa</taxon>
        <taxon>Ecdysozoa</taxon>
        <taxon>Arthropoda</taxon>
        <taxon>Hexapoda</taxon>
        <taxon>Insecta</taxon>
        <taxon>Pterygota</taxon>
        <taxon>Neoptera</taxon>
        <taxon>Paraneoptera</taxon>
        <taxon>Hemiptera</taxon>
        <taxon>Heteroptera</taxon>
        <taxon>Panheteroptera</taxon>
        <taxon>Cimicomorpha</taxon>
        <taxon>Miridae</taxon>
        <taxon>Mirini</taxon>
        <taxon>Lygus</taxon>
    </lineage>
</organism>
<dbReference type="EMBL" id="GBHO01012772">
    <property type="protein sequence ID" value="JAG30832.1"/>
    <property type="molecule type" value="Transcribed_RNA"/>
</dbReference>
<evidence type="ECO:0000313" key="5">
    <source>
        <dbReference type="EMBL" id="JAF99193.1"/>
    </source>
</evidence>
<evidence type="ECO:0000313" key="6">
    <source>
        <dbReference type="EMBL" id="JAG30831.1"/>
    </source>
</evidence>
<sequence length="378" mass="43685">MLKKVLIIIVISGTLSYLSTLYYYVDQDRLHRTFCAPGKIKTLHKTTVHVVGKAAIADFLWLHILEGTLTDEADGLYQTGSIESDGFIFKFLSGPGYIQTTIPQDIEYLVLILNGRSDEKKQAALLWLEYLNVLPHLKRVGIVLLGDEKCRNDWILKYLRKHGGIVDVLFVVYDWKLVDNKDIFQWPLGVATYRRFPAVKDLKITDSPRKHFCNFVGTVYKNSSRSHLKQMIMDRQFPFSCVSYVREKWLPNETTESLLRYINILKNSDFTLCPVGRNTECYRIYEALSFGSIPVIEDVVTDGQCSSPLRLLKEYNAPFVYLDNWGHLSSSLGNLTDKWRQVAKLRNQNVSWYKSFKLLIRGKFIQVLKEKFLLKFGA</sequence>
<dbReference type="GO" id="GO:0120053">
    <property type="term" value="F:ribitol beta-1,4-xylosyltransferase activity"/>
    <property type="evidence" value="ECO:0007669"/>
    <property type="project" value="InterPro"/>
</dbReference>
<dbReference type="GO" id="GO:0005794">
    <property type="term" value="C:Golgi apparatus"/>
    <property type="evidence" value="ECO:0007669"/>
    <property type="project" value="TreeGrafter"/>
</dbReference>
<reference evidence="9" key="1">
    <citation type="journal article" date="2014" name="PLoS ONE">
        <title>Transcriptome-Based Identification of ABC Transporters in the Western Tarnished Plant Bug Lygus hesperus.</title>
        <authorList>
            <person name="Hull J.J."/>
            <person name="Chaney K."/>
            <person name="Geib S.M."/>
            <person name="Fabrick J.A."/>
            <person name="Brent C.S."/>
            <person name="Walsh D."/>
            <person name="Lavine L.C."/>
        </authorList>
    </citation>
    <scope>NUCLEOTIDE SEQUENCE</scope>
</reference>
<dbReference type="EMBL" id="GBHO01044410">
    <property type="protein sequence ID" value="JAF99193.1"/>
    <property type="molecule type" value="Transcribed_RNA"/>
</dbReference>
<evidence type="ECO:0000259" key="2">
    <source>
        <dbReference type="Pfam" id="PF24785"/>
    </source>
</evidence>
<dbReference type="EMBL" id="GBHO01012773">
    <property type="protein sequence ID" value="JAG30831.1"/>
    <property type="molecule type" value="Transcribed_RNA"/>
</dbReference>
<evidence type="ECO:0000313" key="11">
    <source>
        <dbReference type="EMBL" id="JAG30837.1"/>
    </source>
</evidence>
<feature type="domain" description="RXYLT1 C-terminal" evidence="2">
    <location>
        <begin position="193"/>
        <end position="373"/>
    </location>
</feature>
<dbReference type="EMBL" id="GBHO01012768">
    <property type="protein sequence ID" value="JAG30836.1"/>
    <property type="molecule type" value="Transcribed_RNA"/>
</dbReference>
<feature type="transmembrane region" description="Helical" evidence="1">
    <location>
        <begin position="5"/>
        <end position="25"/>
    </location>
</feature>
<dbReference type="EMBL" id="GBHO01012767">
    <property type="protein sequence ID" value="JAG30837.1"/>
    <property type="molecule type" value="Transcribed_RNA"/>
</dbReference>
<evidence type="ECO:0000313" key="9">
    <source>
        <dbReference type="EMBL" id="JAG30835.1"/>
    </source>
</evidence>
<protein>
    <submittedName>
        <fullName evidence="9">Transmembrane protein 5</fullName>
    </submittedName>
</protein>
<dbReference type="Pfam" id="PF24786">
    <property type="entry name" value="RXYLT1_N"/>
    <property type="match status" value="1"/>
</dbReference>
<dbReference type="AlphaFoldDB" id="A0A0A9YMT1"/>
<keyword evidence="1" id="KW-1133">Transmembrane helix</keyword>
<keyword evidence="1 9" id="KW-0812">Transmembrane</keyword>
<dbReference type="PANTHER" id="PTHR15576:SF1">
    <property type="entry name" value="RIBITOL-5-PHOSPHATE XYLOSYLTRANSFERASE 1"/>
    <property type="match status" value="1"/>
</dbReference>
<gene>
    <name evidence="9" type="primary">tmem5_8</name>
    <name evidence="11" type="synonym">tmem5_1</name>
    <name evidence="8" type="synonym">tmem5_2</name>
    <name evidence="10" type="synonym">tmem5_3</name>
    <name evidence="5" type="synonym">tmem5_4</name>
    <name evidence="4" type="synonym">tmem5_5</name>
    <name evidence="6" type="synonym">tmem5_6</name>
    <name evidence="7" type="synonym">tmem5_7</name>
    <name evidence="11" type="ORF">CM83_65877</name>
    <name evidence="8" type="ORF">CM83_65881</name>
    <name evidence="10" type="ORF">CM83_65886</name>
    <name evidence="9" type="ORF">CM83_65890</name>
    <name evidence="7" type="ORF">CM83_65894</name>
    <name evidence="6" type="ORF">CM83_65898</name>
    <name evidence="5" type="ORF">CM83_65902</name>
    <name evidence="4" type="ORF">CM83_65908</name>
</gene>
<dbReference type="PANTHER" id="PTHR15576">
    <property type="entry name" value="RIBITOL-5-PHOSPHATE XYLOSYLTRANSFERASE 1"/>
    <property type="match status" value="1"/>
</dbReference>
<dbReference type="InterPro" id="IPR057538">
    <property type="entry name" value="RXYLT1_C"/>
</dbReference>
<accession>A0A0A9YMT1</accession>
<evidence type="ECO:0000259" key="3">
    <source>
        <dbReference type="Pfam" id="PF24786"/>
    </source>
</evidence>
<reference evidence="9" key="2">
    <citation type="submission" date="2014-07" db="EMBL/GenBank/DDBJ databases">
        <authorList>
            <person name="Hull J."/>
        </authorList>
    </citation>
    <scope>NUCLEOTIDE SEQUENCE</scope>
</reference>
<dbReference type="GO" id="GO:0035269">
    <property type="term" value="P:protein O-linked glycosylation via mannose"/>
    <property type="evidence" value="ECO:0007669"/>
    <property type="project" value="InterPro"/>
</dbReference>
<dbReference type="InterPro" id="IPR057539">
    <property type="entry name" value="RXYLT1_N"/>
</dbReference>
<dbReference type="EMBL" id="GBHO01012770">
    <property type="protein sequence ID" value="JAG30834.1"/>
    <property type="molecule type" value="Transcribed_RNA"/>
</dbReference>
<dbReference type="EMBL" id="GBHO01044413">
    <property type="protein sequence ID" value="JAF99190.1"/>
    <property type="molecule type" value="Transcribed_RNA"/>
</dbReference>
<feature type="domain" description="RXYLT1 N-terminal" evidence="3">
    <location>
        <begin position="48"/>
        <end position="187"/>
    </location>
</feature>
<evidence type="ECO:0000313" key="4">
    <source>
        <dbReference type="EMBL" id="JAF99190.1"/>
    </source>
</evidence>
<name>A0A0A9YMT1_LYGHE</name>
<dbReference type="Pfam" id="PF24785">
    <property type="entry name" value="RXYLT1_C"/>
    <property type="match status" value="1"/>
</dbReference>
<evidence type="ECO:0000256" key="1">
    <source>
        <dbReference type="SAM" id="Phobius"/>
    </source>
</evidence>
<evidence type="ECO:0000313" key="10">
    <source>
        <dbReference type="EMBL" id="JAG30836.1"/>
    </source>
</evidence>
<evidence type="ECO:0000313" key="7">
    <source>
        <dbReference type="EMBL" id="JAG30832.1"/>
    </source>
</evidence>
<proteinExistence type="predicted"/>